<protein>
    <submittedName>
        <fullName evidence="1">Cytochrome P450</fullName>
    </submittedName>
</protein>
<dbReference type="Proteomes" id="UP000308600">
    <property type="component" value="Unassembled WGS sequence"/>
</dbReference>
<reference evidence="1 2" key="1">
    <citation type="journal article" date="2019" name="Nat. Ecol. Evol.">
        <title>Megaphylogeny resolves global patterns of mushroom evolution.</title>
        <authorList>
            <person name="Varga T."/>
            <person name="Krizsan K."/>
            <person name="Foldi C."/>
            <person name="Dima B."/>
            <person name="Sanchez-Garcia M."/>
            <person name="Sanchez-Ramirez S."/>
            <person name="Szollosi G.J."/>
            <person name="Szarkandi J.G."/>
            <person name="Papp V."/>
            <person name="Albert L."/>
            <person name="Andreopoulos W."/>
            <person name="Angelini C."/>
            <person name="Antonin V."/>
            <person name="Barry K.W."/>
            <person name="Bougher N.L."/>
            <person name="Buchanan P."/>
            <person name="Buyck B."/>
            <person name="Bense V."/>
            <person name="Catcheside P."/>
            <person name="Chovatia M."/>
            <person name="Cooper J."/>
            <person name="Damon W."/>
            <person name="Desjardin D."/>
            <person name="Finy P."/>
            <person name="Geml J."/>
            <person name="Haridas S."/>
            <person name="Hughes K."/>
            <person name="Justo A."/>
            <person name="Karasinski D."/>
            <person name="Kautmanova I."/>
            <person name="Kiss B."/>
            <person name="Kocsube S."/>
            <person name="Kotiranta H."/>
            <person name="LaButti K.M."/>
            <person name="Lechner B.E."/>
            <person name="Liimatainen K."/>
            <person name="Lipzen A."/>
            <person name="Lukacs Z."/>
            <person name="Mihaltcheva S."/>
            <person name="Morgado L.N."/>
            <person name="Niskanen T."/>
            <person name="Noordeloos M.E."/>
            <person name="Ohm R.A."/>
            <person name="Ortiz-Santana B."/>
            <person name="Ovrebo C."/>
            <person name="Racz N."/>
            <person name="Riley R."/>
            <person name="Savchenko A."/>
            <person name="Shiryaev A."/>
            <person name="Soop K."/>
            <person name="Spirin V."/>
            <person name="Szebenyi C."/>
            <person name="Tomsovsky M."/>
            <person name="Tulloss R.E."/>
            <person name="Uehling J."/>
            <person name="Grigoriev I.V."/>
            <person name="Vagvolgyi C."/>
            <person name="Papp T."/>
            <person name="Martin F.M."/>
            <person name="Miettinen O."/>
            <person name="Hibbett D.S."/>
            <person name="Nagy L.G."/>
        </authorList>
    </citation>
    <scope>NUCLEOTIDE SEQUENCE [LARGE SCALE GENOMIC DNA]</scope>
    <source>
        <strain evidence="1 2">NL-1719</strain>
    </source>
</reference>
<sequence length="502" mass="56758">MFYFALIAILASLFLARSFGRRRRFPLPPGPRGLPLLGNALQIPRFRPWETYKKWEKLSHGPLVYAKALGQHILVANNFDDALELLEKRSAIHSDRPFMLMFKLMGWDAITAFMKSGNTWRQHHKVLQHIRRGRVERFHPLLAVKTGDFLHKISTTPKHFDKHANYFSASIMMVIAYGYDLQSPDDPILKMVCEAVESVVRGFLPGGFVVDTFPFLRHLPRWFPGVKFHDYAAGIKKMTYEAKTKMLDLVEEEIRSGIDRASICHAFLKEGEAEIRVEKSSLRDAAFTVFSGGMDTTSAGLKIVLLALATHPDVQKKAQAEISSVTRNTRLPDFDDRASLPYLGAIIREALRWKPPAPLGVPHQSTQEDVYKGYLIPQGTIIMSNIWAMTRNEEIYPDPESFKPERFLNPDGTLNSDDRYLTFGFGRRVCPGQYLALDSIWLATAQTLASLTLSNPVSIETGNELTAHKTDFVEGLGVWIPRPFGFDITPNKGAEHLLNFAD</sequence>
<dbReference type="EMBL" id="ML208277">
    <property type="protein sequence ID" value="TFK73293.1"/>
    <property type="molecule type" value="Genomic_DNA"/>
</dbReference>
<proteinExistence type="predicted"/>
<keyword evidence="2" id="KW-1185">Reference proteome</keyword>
<gene>
    <name evidence="1" type="ORF">BDN72DRAFT_956696</name>
</gene>
<evidence type="ECO:0000313" key="1">
    <source>
        <dbReference type="EMBL" id="TFK73293.1"/>
    </source>
</evidence>
<accession>A0ACD3B5G9</accession>
<organism evidence="1 2">
    <name type="scientific">Pluteus cervinus</name>
    <dbReference type="NCBI Taxonomy" id="181527"/>
    <lineage>
        <taxon>Eukaryota</taxon>
        <taxon>Fungi</taxon>
        <taxon>Dikarya</taxon>
        <taxon>Basidiomycota</taxon>
        <taxon>Agaricomycotina</taxon>
        <taxon>Agaricomycetes</taxon>
        <taxon>Agaricomycetidae</taxon>
        <taxon>Agaricales</taxon>
        <taxon>Pluteineae</taxon>
        <taxon>Pluteaceae</taxon>
        <taxon>Pluteus</taxon>
    </lineage>
</organism>
<name>A0ACD3B5G9_9AGAR</name>
<evidence type="ECO:0000313" key="2">
    <source>
        <dbReference type="Proteomes" id="UP000308600"/>
    </source>
</evidence>